<comment type="caution">
    <text evidence="3">The sequence shown here is derived from an EMBL/GenBank/DDBJ whole genome shotgun (WGS) entry which is preliminary data.</text>
</comment>
<evidence type="ECO:0000313" key="4">
    <source>
        <dbReference type="Proteomes" id="UP000468388"/>
    </source>
</evidence>
<dbReference type="EMBL" id="WRXO01000002">
    <property type="protein sequence ID" value="MVT40445.1"/>
    <property type="molecule type" value="Genomic_DNA"/>
</dbReference>
<reference evidence="3 4" key="1">
    <citation type="submission" date="2019-12" db="EMBL/GenBank/DDBJ databases">
        <title>The draft genomic sequence of strain Chitinophaga oryziterrae JCM 16595.</title>
        <authorList>
            <person name="Zhang X."/>
        </authorList>
    </citation>
    <scope>NUCLEOTIDE SEQUENCE [LARGE SCALE GENOMIC DNA]</scope>
    <source>
        <strain evidence="3 4">JCM 16595</strain>
    </source>
</reference>
<organism evidence="3 4">
    <name type="scientific">Chitinophaga oryziterrae</name>
    <dbReference type="NCBI Taxonomy" id="1031224"/>
    <lineage>
        <taxon>Bacteria</taxon>
        <taxon>Pseudomonadati</taxon>
        <taxon>Bacteroidota</taxon>
        <taxon>Chitinophagia</taxon>
        <taxon>Chitinophagales</taxon>
        <taxon>Chitinophagaceae</taxon>
        <taxon>Chitinophaga</taxon>
    </lineage>
</organism>
<keyword evidence="4" id="KW-1185">Reference proteome</keyword>
<name>A0A6N8J5A6_9BACT</name>
<feature type="domain" description="Thiopeptide-type bacteriocin biosynthesis" evidence="2">
    <location>
        <begin position="747"/>
        <end position="1004"/>
    </location>
</feature>
<gene>
    <name evidence="3" type="ORF">GO495_07615</name>
</gene>
<dbReference type="InterPro" id="IPR006827">
    <property type="entry name" value="Lant_deHydtase_N"/>
</dbReference>
<dbReference type="InterPro" id="IPR023809">
    <property type="entry name" value="Thiopep_bacteriocin_synth_dom"/>
</dbReference>
<feature type="domain" description="Lantibiotic dehydratase N-terminal" evidence="1">
    <location>
        <begin position="47"/>
        <end position="679"/>
    </location>
</feature>
<sequence>MPLHYFMIAVKDFYLLRTPLLPVNFLDQFTKIPFKDLSDKIKEIFHDPYLTEAIYIASPELYQELTKWLSVDKEEQKLVLSLFRYLLRMCTRSTPYGLFAGSATGQFSDHTRIEIAHPDLHKKHCRLDMNYVAELVSDISQIPEIQSRLIFYPNNSLYKIADTFRYAAFTIKNKFRHYTLTSVNYTGYLQQILTTAADGATIHTLSSCIAGEDISYEEANEFVHELIDSQLLISNLEPTITGEEFFSILIKSVGDAFPDLHTIQELLRQPGNDIDKYLQTHTLVKSLLPDTNSKDLVQTDLFLSTVHNTISNTLINDIQQQIVPLWKLSRRNHNPDLQQFCQHFRDRYEEQEIPLAIALDTEAGIGYTGYTGDHNPLIDNIFIKNKDEAKTVTWNKLLQFQSQRLQRCLRNNETEIVLTDEDLDELKETDTPSLPDSLYLMGSILGSGASAIDEGNYLFEFTSCGGPSAANLLGRFCHGDAALSEKVQACLREEEQQNPDCIYAEIIHLPEARTGNILARPRLRDYEIVYLGNGSVSPDHQIPITDLMVSVKNNIIILRSKKLNKRVIPRLSTAHNFNAGSLIVYKFLCDLQFQELHHATGWQWNLPEEERFLPAVRYKKIILSKSTWILYKKDYPRLKDINHIKELCKQLNLPRYITITEGDNELFIDTESESCLQLLLNTLLKKDRVVIQEMLSSPDNCWVTGSNGHFTHELIIPLKSTSSRKELLLPPVTENIPVRNFMTGSEWLYVKIYCGTSTAEKILKSIMKPLISSLMAEGLIDKWFFIRYSDPDHHIRIRFHHSSNPIFWMEVLEKLYASFSGSELIYKIQTDTYVRELERYGLSTMELSESIFCFDSEAVLDCIDLLEGEDGELFRWLLAARGTDMLLQDFGYTLTQKSLLLKKIQKHFFEEFGGDQALQTQLNDQYRQHMRRLSSFLDTHQDAANEIEEATALFHTRSLRIRNLIKEPVHELISSYIHMFLNRMLLSNQRKHELVIYHFLSKYYDSQIAISKKHSDPRKLS</sequence>
<dbReference type="Pfam" id="PF14028">
    <property type="entry name" value="Lant_dehydr_C"/>
    <property type="match status" value="1"/>
</dbReference>
<dbReference type="Proteomes" id="UP000468388">
    <property type="component" value="Unassembled WGS sequence"/>
</dbReference>
<evidence type="ECO:0000259" key="1">
    <source>
        <dbReference type="Pfam" id="PF04738"/>
    </source>
</evidence>
<evidence type="ECO:0008006" key="5">
    <source>
        <dbReference type="Google" id="ProtNLM"/>
    </source>
</evidence>
<dbReference type="Pfam" id="PF04738">
    <property type="entry name" value="Lant_dehydr_N"/>
    <property type="match status" value="1"/>
</dbReference>
<dbReference type="RefSeq" id="WP_157299128.1">
    <property type="nucleotide sequence ID" value="NZ_BAAAZB010000010.1"/>
</dbReference>
<evidence type="ECO:0000313" key="3">
    <source>
        <dbReference type="EMBL" id="MVT40445.1"/>
    </source>
</evidence>
<dbReference type="NCBIfam" id="TIGR03891">
    <property type="entry name" value="thiopep_ocin"/>
    <property type="match status" value="1"/>
</dbReference>
<dbReference type="OrthoDB" id="1273722at2"/>
<proteinExistence type="predicted"/>
<dbReference type="AlphaFoldDB" id="A0A6N8J5A6"/>
<accession>A0A6N8J5A6</accession>
<protein>
    <recommendedName>
        <fullName evidence="5">Lantibiotic dehydratase</fullName>
    </recommendedName>
</protein>
<evidence type="ECO:0000259" key="2">
    <source>
        <dbReference type="Pfam" id="PF14028"/>
    </source>
</evidence>